<dbReference type="GO" id="GO:0043161">
    <property type="term" value="P:proteasome-mediated ubiquitin-dependent protein catabolic process"/>
    <property type="evidence" value="ECO:0007669"/>
    <property type="project" value="TreeGrafter"/>
</dbReference>
<dbReference type="AlphaFoldDB" id="A0AAW1T094"/>
<sequence>MSRIGSLADLKKKEEQDPGSDEENEYYAGGSNRSGQVIRGPPSDRRGPEQNAVEGLFERARQAGATAGTQDDLQPAQQPLSAFQGRARTIGGQAEPVAEAAEPAPRAASDAPGAPVIHTITFYLNGIFTVDNGPPRRVADPENMDFLESLNRGQCPRELEPPNRGTPINVNLLRKEEEWSEPEKPRYVAFSGSGRTLAGPSPSEPAAAPGPSAATRSQPAESSGPPDSTDIRTAWAGVDEARPTTSIQIRLHDGSRMVARFNLHHTVADIRRFIQAYRPDTPEGYRLMTAFPTKPVEEDGKSIEAAGLANSVLVQKL</sequence>
<dbReference type="PANTHER" id="PTHR23333">
    <property type="entry name" value="UBX DOMAIN CONTAINING PROTEIN"/>
    <property type="match status" value="1"/>
</dbReference>
<dbReference type="InterPro" id="IPR029071">
    <property type="entry name" value="Ubiquitin-like_domsf"/>
</dbReference>
<dbReference type="GO" id="GO:0043130">
    <property type="term" value="F:ubiquitin binding"/>
    <property type="evidence" value="ECO:0007669"/>
    <property type="project" value="TreeGrafter"/>
</dbReference>
<dbReference type="GO" id="GO:0000045">
    <property type="term" value="P:autophagosome assembly"/>
    <property type="evidence" value="ECO:0007669"/>
    <property type="project" value="TreeGrafter"/>
</dbReference>
<dbReference type="InterPro" id="IPR001012">
    <property type="entry name" value="UBX_dom"/>
</dbReference>
<protein>
    <recommendedName>
        <fullName evidence="7">P97 cofactor p47</fullName>
    </recommendedName>
</protein>
<dbReference type="SUPFAM" id="SSF54236">
    <property type="entry name" value="Ubiquitin-like"/>
    <property type="match status" value="1"/>
</dbReference>
<proteinExistence type="predicted"/>
<dbReference type="SUPFAM" id="SSF102848">
    <property type="entry name" value="NSFL1 (p97 ATPase) cofactor p47, SEP domain"/>
    <property type="match status" value="1"/>
</dbReference>
<evidence type="ECO:0000256" key="1">
    <source>
        <dbReference type="ARBA" id="ARBA00022786"/>
    </source>
</evidence>
<evidence type="ECO:0000313" key="5">
    <source>
        <dbReference type="EMBL" id="KAK9863171.1"/>
    </source>
</evidence>
<feature type="region of interest" description="Disordered" evidence="2">
    <location>
        <begin position="190"/>
        <end position="231"/>
    </location>
</feature>
<dbReference type="Pfam" id="PF08059">
    <property type="entry name" value="SEP"/>
    <property type="match status" value="1"/>
</dbReference>
<evidence type="ECO:0008006" key="7">
    <source>
        <dbReference type="Google" id="ProtNLM"/>
    </source>
</evidence>
<organism evidence="5 6">
    <name type="scientific">Apatococcus fuscideae</name>
    <dbReference type="NCBI Taxonomy" id="2026836"/>
    <lineage>
        <taxon>Eukaryota</taxon>
        <taxon>Viridiplantae</taxon>
        <taxon>Chlorophyta</taxon>
        <taxon>core chlorophytes</taxon>
        <taxon>Trebouxiophyceae</taxon>
        <taxon>Chlorellales</taxon>
        <taxon>Chlorellaceae</taxon>
        <taxon>Apatococcus</taxon>
    </lineage>
</organism>
<evidence type="ECO:0000259" key="4">
    <source>
        <dbReference type="PROSITE" id="PS51399"/>
    </source>
</evidence>
<dbReference type="GO" id="GO:0005829">
    <property type="term" value="C:cytosol"/>
    <property type="evidence" value="ECO:0007669"/>
    <property type="project" value="TreeGrafter"/>
</dbReference>
<dbReference type="GO" id="GO:0005634">
    <property type="term" value="C:nucleus"/>
    <property type="evidence" value="ECO:0007669"/>
    <property type="project" value="TreeGrafter"/>
</dbReference>
<dbReference type="PANTHER" id="PTHR23333:SF20">
    <property type="entry name" value="NSFL1 COFACTOR P47"/>
    <property type="match status" value="1"/>
</dbReference>
<accession>A0AAW1T094</accession>
<dbReference type="CDD" id="cd01770">
    <property type="entry name" value="UBX_UBXN2"/>
    <property type="match status" value="1"/>
</dbReference>
<dbReference type="GO" id="GO:0061025">
    <property type="term" value="P:membrane fusion"/>
    <property type="evidence" value="ECO:0007669"/>
    <property type="project" value="TreeGrafter"/>
</dbReference>
<evidence type="ECO:0000259" key="3">
    <source>
        <dbReference type="PROSITE" id="PS50033"/>
    </source>
</evidence>
<dbReference type="Proteomes" id="UP001485043">
    <property type="component" value="Unassembled WGS sequence"/>
</dbReference>
<feature type="domain" description="SEP" evidence="4">
    <location>
        <begin position="115"/>
        <end position="180"/>
    </location>
</feature>
<dbReference type="SMART" id="SM00553">
    <property type="entry name" value="SEP"/>
    <property type="match status" value="1"/>
</dbReference>
<dbReference type="SMART" id="SM00166">
    <property type="entry name" value="UBX"/>
    <property type="match status" value="1"/>
</dbReference>
<feature type="region of interest" description="Disordered" evidence="2">
    <location>
        <begin position="1"/>
        <end position="112"/>
    </location>
</feature>
<gene>
    <name evidence="5" type="ORF">WJX84_008191</name>
</gene>
<dbReference type="PROSITE" id="PS50033">
    <property type="entry name" value="UBX"/>
    <property type="match status" value="1"/>
</dbReference>
<dbReference type="Gene3D" id="3.10.20.90">
    <property type="entry name" value="Phosphatidylinositol 3-kinase Catalytic Subunit, Chain A, domain 1"/>
    <property type="match status" value="1"/>
</dbReference>
<dbReference type="PROSITE" id="PS51399">
    <property type="entry name" value="SEP"/>
    <property type="match status" value="1"/>
</dbReference>
<dbReference type="InterPro" id="IPR036241">
    <property type="entry name" value="NSFL1C_SEP_dom_sf"/>
</dbReference>
<feature type="compositionally biased region" description="Low complexity" evidence="2">
    <location>
        <begin position="198"/>
        <end position="214"/>
    </location>
</feature>
<reference evidence="5 6" key="1">
    <citation type="journal article" date="2024" name="Nat. Commun.">
        <title>Phylogenomics reveals the evolutionary origins of lichenization in chlorophyte algae.</title>
        <authorList>
            <person name="Puginier C."/>
            <person name="Libourel C."/>
            <person name="Otte J."/>
            <person name="Skaloud P."/>
            <person name="Haon M."/>
            <person name="Grisel S."/>
            <person name="Petersen M."/>
            <person name="Berrin J.G."/>
            <person name="Delaux P.M."/>
            <person name="Dal Grande F."/>
            <person name="Keller J."/>
        </authorList>
    </citation>
    <scope>NUCLEOTIDE SEQUENCE [LARGE SCALE GENOMIC DNA]</scope>
    <source>
        <strain evidence="5 6">SAG 2523</strain>
    </source>
</reference>
<feature type="compositionally biased region" description="Polar residues" evidence="2">
    <location>
        <begin position="67"/>
        <end position="81"/>
    </location>
</feature>
<feature type="domain" description="UBX" evidence="3">
    <location>
        <begin position="240"/>
        <end position="316"/>
    </location>
</feature>
<dbReference type="EMBL" id="JALJOV010000507">
    <property type="protein sequence ID" value="KAK9863171.1"/>
    <property type="molecule type" value="Genomic_DNA"/>
</dbReference>
<dbReference type="GO" id="GO:0007030">
    <property type="term" value="P:Golgi organization"/>
    <property type="evidence" value="ECO:0007669"/>
    <property type="project" value="TreeGrafter"/>
</dbReference>
<dbReference type="GO" id="GO:0031468">
    <property type="term" value="P:nuclear membrane reassembly"/>
    <property type="evidence" value="ECO:0007669"/>
    <property type="project" value="TreeGrafter"/>
</dbReference>
<keyword evidence="1" id="KW-0833">Ubl conjugation pathway</keyword>
<keyword evidence="6" id="KW-1185">Reference proteome</keyword>
<feature type="compositionally biased region" description="Low complexity" evidence="2">
    <location>
        <begin position="94"/>
        <end position="112"/>
    </location>
</feature>
<evidence type="ECO:0000256" key="2">
    <source>
        <dbReference type="SAM" id="MobiDB-lite"/>
    </source>
</evidence>
<comment type="caution">
    <text evidence="5">The sequence shown here is derived from an EMBL/GenBank/DDBJ whole genome shotgun (WGS) entry which is preliminary data.</text>
</comment>
<evidence type="ECO:0000313" key="6">
    <source>
        <dbReference type="Proteomes" id="UP001485043"/>
    </source>
</evidence>
<dbReference type="FunFam" id="3.10.20.90:FF:000179">
    <property type="entry name" value="Plant UBX domain-containing protein 4"/>
    <property type="match status" value="1"/>
</dbReference>
<dbReference type="Gene3D" id="3.30.420.210">
    <property type="entry name" value="SEP domain"/>
    <property type="match status" value="1"/>
</dbReference>
<name>A0AAW1T094_9CHLO</name>
<dbReference type="Pfam" id="PF00789">
    <property type="entry name" value="UBX"/>
    <property type="match status" value="1"/>
</dbReference>
<dbReference type="InterPro" id="IPR012989">
    <property type="entry name" value="SEP_domain"/>
</dbReference>